<keyword evidence="2" id="KW-1133">Transmembrane helix</keyword>
<evidence type="ECO:0008006" key="5">
    <source>
        <dbReference type="Google" id="ProtNLM"/>
    </source>
</evidence>
<feature type="region of interest" description="Disordered" evidence="1">
    <location>
        <begin position="1"/>
        <end position="21"/>
    </location>
</feature>
<evidence type="ECO:0000313" key="3">
    <source>
        <dbReference type="EMBL" id="MFM2719576.1"/>
    </source>
</evidence>
<evidence type="ECO:0000256" key="2">
    <source>
        <dbReference type="SAM" id="Phobius"/>
    </source>
</evidence>
<sequence>MSSTPPPPEPYDTPPVTRAEAAQSGYPAASAGYAAPAPTAPAGRAKGSRGLGLIAFVVSLAAVVIGSILALLGGIQSGSLAQFADVANGTATLDPETLPEAANQIGLAAGALSVSAFLVWGVLALWGLIQGIVAAVKNRGRGWAIAAIILAVLGGGVVLVVFGIGAVIGAAPYAQ</sequence>
<comment type="caution">
    <text evidence="3">The sequence shown here is derived from an EMBL/GenBank/DDBJ whole genome shotgun (WGS) entry which is preliminary data.</text>
</comment>
<reference evidence="3 4" key="1">
    <citation type="submission" date="2023-03" db="EMBL/GenBank/DDBJ databases">
        <title>MT1 and MT2 Draft Genomes of Novel Species.</title>
        <authorList>
            <person name="Venkateswaran K."/>
        </authorList>
    </citation>
    <scope>NUCLEOTIDE SEQUENCE [LARGE SCALE GENOMIC DNA]</scope>
    <source>
        <strain evidence="3 4">IF8SW-P5</strain>
    </source>
</reference>
<organism evidence="3 4">
    <name type="scientific">Microbacterium mcarthurae</name>
    <dbReference type="NCBI Taxonomy" id="3035918"/>
    <lineage>
        <taxon>Bacteria</taxon>
        <taxon>Bacillati</taxon>
        <taxon>Actinomycetota</taxon>
        <taxon>Actinomycetes</taxon>
        <taxon>Micrococcales</taxon>
        <taxon>Microbacteriaceae</taxon>
        <taxon>Microbacterium</taxon>
    </lineage>
</organism>
<dbReference type="RefSeq" id="WP_375095416.1">
    <property type="nucleotide sequence ID" value="NZ_JAROCE010000001.1"/>
</dbReference>
<dbReference type="Proteomes" id="UP001630303">
    <property type="component" value="Unassembled WGS sequence"/>
</dbReference>
<name>A0ABW9GEF5_9MICO</name>
<keyword evidence="2" id="KW-0472">Membrane</keyword>
<dbReference type="EMBL" id="JAROCE010000001">
    <property type="protein sequence ID" value="MFM2719576.1"/>
    <property type="molecule type" value="Genomic_DNA"/>
</dbReference>
<gene>
    <name evidence="3" type="ORF">P5G46_03570</name>
</gene>
<proteinExistence type="predicted"/>
<keyword evidence="4" id="KW-1185">Reference proteome</keyword>
<feature type="transmembrane region" description="Helical" evidence="2">
    <location>
        <begin position="117"/>
        <end position="136"/>
    </location>
</feature>
<keyword evidence="2" id="KW-0812">Transmembrane</keyword>
<feature type="transmembrane region" description="Helical" evidence="2">
    <location>
        <begin position="143"/>
        <end position="171"/>
    </location>
</feature>
<protein>
    <recommendedName>
        <fullName evidence="5">DUF4064 domain-containing protein</fullName>
    </recommendedName>
</protein>
<feature type="compositionally biased region" description="Pro residues" evidence="1">
    <location>
        <begin position="1"/>
        <end position="13"/>
    </location>
</feature>
<accession>A0ABW9GEF5</accession>
<feature type="transmembrane region" description="Helical" evidence="2">
    <location>
        <begin position="51"/>
        <end position="75"/>
    </location>
</feature>
<evidence type="ECO:0000256" key="1">
    <source>
        <dbReference type="SAM" id="MobiDB-lite"/>
    </source>
</evidence>
<evidence type="ECO:0000313" key="4">
    <source>
        <dbReference type="Proteomes" id="UP001630303"/>
    </source>
</evidence>